<comment type="caution">
    <text evidence="1">The sequence shown here is derived from an EMBL/GenBank/DDBJ whole genome shotgun (WGS) entry which is preliminary data.</text>
</comment>
<dbReference type="EMBL" id="BPMT01000013">
    <property type="protein sequence ID" value="GIZ94032.1"/>
    <property type="molecule type" value="Genomic_DNA"/>
</dbReference>
<organism evidence="1 3">
    <name type="scientific">Aquipseudomonas alcaligenes</name>
    <name type="common">Pseudomonas alcaligenes</name>
    <dbReference type="NCBI Taxonomy" id="43263"/>
    <lineage>
        <taxon>Bacteria</taxon>
        <taxon>Pseudomonadati</taxon>
        <taxon>Pseudomonadota</taxon>
        <taxon>Gammaproteobacteria</taxon>
        <taxon>Pseudomonadales</taxon>
        <taxon>Pseudomonadaceae</taxon>
        <taxon>Aquipseudomonas</taxon>
    </lineage>
</organism>
<evidence type="ECO:0000313" key="1">
    <source>
        <dbReference type="EMBL" id="GIZ89709.1"/>
    </source>
</evidence>
<sequence>MNRTARQTIDTIAYRNEDAAIAVMRAAERTGDEMLKQQLFNVIHNLNQDAADLRRLRDFLPFDDRKSA</sequence>
<dbReference type="Proteomes" id="UP000887212">
    <property type="component" value="Unassembled WGS sequence"/>
</dbReference>
<dbReference type="Proteomes" id="UP000887228">
    <property type="component" value="Unassembled WGS sequence"/>
</dbReference>
<reference evidence="1 4" key="1">
    <citation type="submission" date="2021-07" db="EMBL/GenBank/DDBJ databases">
        <title>Whole genome sequencing of carbapenem-resistant Pseudomonas spp. isolated in Japan.</title>
        <authorList>
            <person name="Suzuki M."/>
            <person name="Maehana S."/>
            <person name="Kitasato H."/>
        </authorList>
    </citation>
    <scope>NUCLEOTIDE SEQUENCE</scope>
    <source>
        <strain evidence="1">KAM435</strain>
        <strain evidence="2 4">KAM436</strain>
    </source>
</reference>
<name>A0AA37CJ78_AQUAC</name>
<evidence type="ECO:0000313" key="3">
    <source>
        <dbReference type="Proteomes" id="UP000887212"/>
    </source>
</evidence>
<dbReference type="EMBL" id="BPMS01000014">
    <property type="protein sequence ID" value="GIZ89709.1"/>
    <property type="molecule type" value="Genomic_DNA"/>
</dbReference>
<evidence type="ECO:0000313" key="4">
    <source>
        <dbReference type="Proteomes" id="UP000887228"/>
    </source>
</evidence>
<protein>
    <submittedName>
        <fullName evidence="1">Uncharacterized protein</fullName>
    </submittedName>
</protein>
<evidence type="ECO:0000313" key="2">
    <source>
        <dbReference type="EMBL" id="GIZ94032.1"/>
    </source>
</evidence>
<gene>
    <name evidence="1" type="ORF">KAM435_30360</name>
    <name evidence="2" type="ORF">KAM436_30000</name>
</gene>
<dbReference type="AlphaFoldDB" id="A0AA37CJ78"/>
<dbReference type="RefSeq" id="WP_203791002.1">
    <property type="nucleotide sequence ID" value="NZ_AP024354.1"/>
</dbReference>
<proteinExistence type="predicted"/>
<accession>A0AA37CJ78</accession>